<accession>A0A9P4TFA0</accession>
<dbReference type="AlphaFoldDB" id="A0A9P4TFA0"/>
<evidence type="ECO:0000313" key="2">
    <source>
        <dbReference type="Proteomes" id="UP000801428"/>
    </source>
</evidence>
<dbReference type="EMBL" id="SWKU01000011">
    <property type="protein sequence ID" value="KAF3002421.1"/>
    <property type="molecule type" value="Genomic_DNA"/>
</dbReference>
<evidence type="ECO:0000313" key="1">
    <source>
        <dbReference type="EMBL" id="KAF3002421.1"/>
    </source>
</evidence>
<dbReference type="Proteomes" id="UP000801428">
    <property type="component" value="Unassembled WGS sequence"/>
</dbReference>
<organism evidence="1 2">
    <name type="scientific">Curvularia kusanoi</name>
    <name type="common">Cochliobolus kusanoi</name>
    <dbReference type="NCBI Taxonomy" id="90978"/>
    <lineage>
        <taxon>Eukaryota</taxon>
        <taxon>Fungi</taxon>
        <taxon>Dikarya</taxon>
        <taxon>Ascomycota</taxon>
        <taxon>Pezizomycotina</taxon>
        <taxon>Dothideomycetes</taxon>
        <taxon>Pleosporomycetidae</taxon>
        <taxon>Pleosporales</taxon>
        <taxon>Pleosporineae</taxon>
        <taxon>Pleosporaceae</taxon>
        <taxon>Curvularia</taxon>
    </lineage>
</organism>
<keyword evidence="2" id="KW-1185">Reference proteome</keyword>
<reference evidence="1" key="1">
    <citation type="submission" date="2019-04" db="EMBL/GenBank/DDBJ databases">
        <title>Sequencing of skin fungus with MAO and IRED activity.</title>
        <authorList>
            <person name="Marsaioli A.J."/>
            <person name="Bonatto J.M.C."/>
            <person name="Reis Junior O."/>
        </authorList>
    </citation>
    <scope>NUCLEOTIDE SEQUENCE</scope>
    <source>
        <strain evidence="1">30M1</strain>
    </source>
</reference>
<proteinExistence type="predicted"/>
<dbReference type="OrthoDB" id="5343383at2759"/>
<name>A0A9P4TFA0_CURKU</name>
<protein>
    <submittedName>
        <fullName evidence="1">Uncharacterized protein</fullName>
    </submittedName>
</protein>
<sequence>MDDIAAMHAALISSLNKLYDTLLAMRYLSPEEVLRPPHSSEAISDDTFQALGYESETIQLMRLIPHLRGNVAWGFQNEGTEILPRSQAVSYAIERDTDWIDYLRWGDKSMSSHHRLLHPWMLRLSIGRMYPGQYGVDLIYDTRTRL</sequence>
<comment type="caution">
    <text evidence="1">The sequence shown here is derived from an EMBL/GenBank/DDBJ whole genome shotgun (WGS) entry which is preliminary data.</text>
</comment>
<gene>
    <name evidence="1" type="ORF">E8E13_003654</name>
</gene>